<dbReference type="InterPro" id="IPR036737">
    <property type="entry name" value="OmpA-like_sf"/>
</dbReference>
<proteinExistence type="predicted"/>
<evidence type="ECO:0000313" key="4">
    <source>
        <dbReference type="EMBL" id="GAA1837667.1"/>
    </source>
</evidence>
<name>A0ABN2MSY6_9PSEU</name>
<dbReference type="Proteomes" id="UP001500449">
    <property type="component" value="Unassembled WGS sequence"/>
</dbReference>
<dbReference type="Gene3D" id="3.30.1330.60">
    <property type="entry name" value="OmpA-like domain"/>
    <property type="match status" value="1"/>
</dbReference>
<evidence type="ECO:0000256" key="1">
    <source>
        <dbReference type="PROSITE-ProRule" id="PRU00473"/>
    </source>
</evidence>
<organism evidence="4 5">
    <name type="scientific">Pseudonocardia ailaonensis</name>
    <dbReference type="NCBI Taxonomy" id="367279"/>
    <lineage>
        <taxon>Bacteria</taxon>
        <taxon>Bacillati</taxon>
        <taxon>Actinomycetota</taxon>
        <taxon>Actinomycetes</taxon>
        <taxon>Pseudonocardiales</taxon>
        <taxon>Pseudonocardiaceae</taxon>
        <taxon>Pseudonocardia</taxon>
    </lineage>
</organism>
<keyword evidence="2" id="KW-0732">Signal</keyword>
<dbReference type="PANTHER" id="PTHR30329:SF21">
    <property type="entry name" value="LIPOPROTEIN YIAD-RELATED"/>
    <property type="match status" value="1"/>
</dbReference>
<protein>
    <recommendedName>
        <fullName evidence="3">OmpA-like domain-containing protein</fullName>
    </recommendedName>
</protein>
<dbReference type="CDD" id="cd07185">
    <property type="entry name" value="OmpA_C-like"/>
    <property type="match status" value="1"/>
</dbReference>
<dbReference type="PANTHER" id="PTHR30329">
    <property type="entry name" value="STATOR ELEMENT OF FLAGELLAR MOTOR COMPLEX"/>
    <property type="match status" value="1"/>
</dbReference>
<dbReference type="RefSeq" id="WP_344413932.1">
    <property type="nucleotide sequence ID" value="NZ_BAAAQK010000004.1"/>
</dbReference>
<gene>
    <name evidence="4" type="ORF">GCM10009836_15470</name>
</gene>
<dbReference type="EMBL" id="BAAAQK010000004">
    <property type="protein sequence ID" value="GAA1837667.1"/>
    <property type="molecule type" value="Genomic_DNA"/>
</dbReference>
<dbReference type="Pfam" id="PF00691">
    <property type="entry name" value="OmpA"/>
    <property type="match status" value="1"/>
</dbReference>
<feature type="signal peptide" evidence="2">
    <location>
        <begin position="1"/>
        <end position="32"/>
    </location>
</feature>
<keyword evidence="1" id="KW-0472">Membrane</keyword>
<dbReference type="InterPro" id="IPR006665">
    <property type="entry name" value="OmpA-like"/>
</dbReference>
<keyword evidence="5" id="KW-1185">Reference proteome</keyword>
<feature type="chain" id="PRO_5047473930" description="OmpA-like domain-containing protein" evidence="2">
    <location>
        <begin position="33"/>
        <end position="394"/>
    </location>
</feature>
<reference evidence="4 5" key="1">
    <citation type="journal article" date="2019" name="Int. J. Syst. Evol. Microbiol.">
        <title>The Global Catalogue of Microorganisms (GCM) 10K type strain sequencing project: providing services to taxonomists for standard genome sequencing and annotation.</title>
        <authorList>
            <consortium name="The Broad Institute Genomics Platform"/>
            <consortium name="The Broad Institute Genome Sequencing Center for Infectious Disease"/>
            <person name="Wu L."/>
            <person name="Ma J."/>
        </authorList>
    </citation>
    <scope>NUCLEOTIDE SEQUENCE [LARGE SCALE GENOMIC DNA]</scope>
    <source>
        <strain evidence="4 5">JCM 16009</strain>
    </source>
</reference>
<evidence type="ECO:0000259" key="3">
    <source>
        <dbReference type="PROSITE" id="PS51123"/>
    </source>
</evidence>
<sequence length="394" mass="39683">MCALPVLARPVLRQRPVLVLGAALLAGLSACGAPVTAPSPERILILVNASANEDRPGLTTGIAGLVQRAVATDRATLDVVVDGPSGPAPAASVDLVLRRGTQVEHAEQRRTELAGQVLDRVRAAVAQASGASGQVDTLGQLTYLARLPGELTGVVIGSGLQTAGPLAIDALGWDQVGSASIVDRAKAAGLLPDLRGKTVVFSGLGDVTGAQAALPESLRQRLASHWLNLCTAAGGRCSIDDEPLSGPPRSEVAAPVTAVPAEPALAVPAHGEPAVTILPSDLLFGPDSAALLPQARTTLAGIAARLPAGSRVALDGRTATAGPADTARALSLTRAQACRDVLVAAGIPADRITVRGLGFDAPLVPDTDAQGRLVPAAAQRNRSVVLTVTPGGAP</sequence>
<evidence type="ECO:0000313" key="5">
    <source>
        <dbReference type="Proteomes" id="UP001500449"/>
    </source>
</evidence>
<accession>A0ABN2MSY6</accession>
<dbReference type="InterPro" id="IPR050330">
    <property type="entry name" value="Bact_OuterMem_StrucFunc"/>
</dbReference>
<feature type="domain" description="OmpA-like" evidence="3">
    <location>
        <begin position="271"/>
        <end position="392"/>
    </location>
</feature>
<evidence type="ECO:0000256" key="2">
    <source>
        <dbReference type="SAM" id="SignalP"/>
    </source>
</evidence>
<dbReference type="PROSITE" id="PS51123">
    <property type="entry name" value="OMPA_2"/>
    <property type="match status" value="1"/>
</dbReference>
<comment type="caution">
    <text evidence="4">The sequence shown here is derived from an EMBL/GenBank/DDBJ whole genome shotgun (WGS) entry which is preliminary data.</text>
</comment>
<dbReference type="SUPFAM" id="SSF103088">
    <property type="entry name" value="OmpA-like"/>
    <property type="match status" value="1"/>
</dbReference>